<proteinExistence type="predicted"/>
<accession>A0ABQ7LAN6</accession>
<gene>
    <name evidence="1" type="primary">A09g504080.1_BraROA</name>
    <name evidence="1" type="ORF">IGI04_034747</name>
</gene>
<dbReference type="Proteomes" id="UP000823674">
    <property type="component" value="Chromosome A09"/>
</dbReference>
<organism evidence="1 2">
    <name type="scientific">Brassica rapa subsp. trilocularis</name>
    <dbReference type="NCBI Taxonomy" id="1813537"/>
    <lineage>
        <taxon>Eukaryota</taxon>
        <taxon>Viridiplantae</taxon>
        <taxon>Streptophyta</taxon>
        <taxon>Embryophyta</taxon>
        <taxon>Tracheophyta</taxon>
        <taxon>Spermatophyta</taxon>
        <taxon>Magnoliopsida</taxon>
        <taxon>eudicotyledons</taxon>
        <taxon>Gunneridae</taxon>
        <taxon>Pentapetalae</taxon>
        <taxon>rosids</taxon>
        <taxon>malvids</taxon>
        <taxon>Brassicales</taxon>
        <taxon>Brassicaceae</taxon>
        <taxon>Brassiceae</taxon>
        <taxon>Brassica</taxon>
    </lineage>
</organism>
<protein>
    <submittedName>
        <fullName evidence="1">Uncharacterized protein</fullName>
    </submittedName>
</protein>
<sequence length="181" mass="20334">MDSTSATRRRINAIHSHLVTSSRFSPLLLSSNPTAGDSVSMVLQEDCVAELNNYIDPLYRVHTAFCFRSNATSGSNQPALPLVITNPECIDFVLIRGLLPKSRFRFKFGTMQAVTVIYYITQYSGVRKLETVTVAEVNAYVLNSPLRRFTDLKGQPVRKTNKKGLKSLVFFMKHCHETTLS</sequence>
<comment type="caution">
    <text evidence="1">The sequence shown here is derived from an EMBL/GenBank/DDBJ whole genome shotgun (WGS) entry which is preliminary data.</text>
</comment>
<name>A0ABQ7LAN6_BRACM</name>
<reference evidence="1 2" key="1">
    <citation type="submission" date="2021-03" db="EMBL/GenBank/DDBJ databases">
        <authorList>
            <person name="King G.J."/>
            <person name="Bancroft I."/>
            <person name="Baten A."/>
            <person name="Bloomfield J."/>
            <person name="Borpatragohain P."/>
            <person name="He Z."/>
            <person name="Irish N."/>
            <person name="Irwin J."/>
            <person name="Liu K."/>
            <person name="Mauleon R.P."/>
            <person name="Moore J."/>
            <person name="Morris R."/>
            <person name="Ostergaard L."/>
            <person name="Wang B."/>
            <person name="Wells R."/>
        </authorList>
    </citation>
    <scope>NUCLEOTIDE SEQUENCE [LARGE SCALE GENOMIC DNA]</scope>
    <source>
        <strain evidence="1">R-o-18</strain>
        <tissue evidence="1">Leaf</tissue>
    </source>
</reference>
<evidence type="ECO:0000313" key="2">
    <source>
        <dbReference type="Proteomes" id="UP000823674"/>
    </source>
</evidence>
<keyword evidence="2" id="KW-1185">Reference proteome</keyword>
<evidence type="ECO:0000313" key="1">
    <source>
        <dbReference type="EMBL" id="KAG5383277.1"/>
    </source>
</evidence>
<dbReference type="EMBL" id="JADBGQ010000008">
    <property type="protein sequence ID" value="KAG5383277.1"/>
    <property type="molecule type" value="Genomic_DNA"/>
</dbReference>